<evidence type="ECO:0000313" key="4">
    <source>
        <dbReference type="EMBL" id="GCE24672.1"/>
    </source>
</evidence>
<evidence type="ECO:0000256" key="1">
    <source>
        <dbReference type="ARBA" id="ARBA00008898"/>
    </source>
</evidence>
<dbReference type="Gene3D" id="2.30.110.10">
    <property type="entry name" value="Electron Transport, Fmn-binding Protein, Chain A"/>
    <property type="match status" value="1"/>
</dbReference>
<gene>
    <name evidence="4" type="ORF">KDA_01560</name>
</gene>
<dbReference type="SMART" id="SM00903">
    <property type="entry name" value="Flavin_Reduct"/>
    <property type="match status" value="1"/>
</dbReference>
<dbReference type="Proteomes" id="UP000287171">
    <property type="component" value="Unassembled WGS sequence"/>
</dbReference>
<keyword evidence="5" id="KW-1185">Reference proteome</keyword>
<dbReference type="InterPro" id="IPR050268">
    <property type="entry name" value="NADH-dep_flavin_reductase"/>
</dbReference>
<dbReference type="GO" id="GO:0010181">
    <property type="term" value="F:FMN binding"/>
    <property type="evidence" value="ECO:0007669"/>
    <property type="project" value="InterPro"/>
</dbReference>
<dbReference type="Pfam" id="PF01613">
    <property type="entry name" value="Flavin_Reduct"/>
    <property type="match status" value="1"/>
</dbReference>
<dbReference type="OrthoDB" id="9794638at2"/>
<sequence>MDPATKKQALRAFTYGLYVIMSKENEVVNAFTANWLTQVSFEPPLIAVSIENNARSLAMIKQTQTFTINVLRTGQRELAGQLGRSYNKNPDKLTDIAYHLQDNRYPILDAALSWVACEVRNMVPAGDSTLCIAEVIDAGVLAEGTSLTMNEAGFRHAG</sequence>
<proteinExistence type="inferred from homology"/>
<dbReference type="SUPFAM" id="SSF50475">
    <property type="entry name" value="FMN-binding split barrel"/>
    <property type="match status" value="1"/>
</dbReference>
<comment type="caution">
    <text evidence="4">The sequence shown here is derived from an EMBL/GenBank/DDBJ whole genome shotgun (WGS) entry which is preliminary data.</text>
</comment>
<dbReference type="PANTHER" id="PTHR30466:SF11">
    <property type="entry name" value="FLAVIN-DEPENDENT MONOOXYGENASE, REDUCTASE SUBUNIT HSAB"/>
    <property type="match status" value="1"/>
</dbReference>
<dbReference type="InterPro" id="IPR012349">
    <property type="entry name" value="Split_barrel_FMN-bd"/>
</dbReference>
<feature type="domain" description="Flavin reductase like" evidence="3">
    <location>
        <begin position="10"/>
        <end position="156"/>
    </location>
</feature>
<accession>A0A402AZZ6</accession>
<comment type="similarity">
    <text evidence="1">Belongs to the non-flavoprotein flavin reductase family.</text>
</comment>
<dbReference type="RefSeq" id="WP_126625358.1">
    <property type="nucleotide sequence ID" value="NZ_BIFT01000001.1"/>
</dbReference>
<keyword evidence="2" id="KW-0560">Oxidoreductase</keyword>
<protein>
    <submittedName>
        <fullName evidence="4">Flavin reductase</fullName>
    </submittedName>
</protein>
<name>A0A402AZZ6_9CHLR</name>
<dbReference type="GO" id="GO:0042602">
    <property type="term" value="F:riboflavin reductase (NADPH) activity"/>
    <property type="evidence" value="ECO:0007669"/>
    <property type="project" value="TreeGrafter"/>
</dbReference>
<dbReference type="InterPro" id="IPR002563">
    <property type="entry name" value="Flavin_Rdtase-like_dom"/>
</dbReference>
<evidence type="ECO:0000313" key="5">
    <source>
        <dbReference type="Proteomes" id="UP000287171"/>
    </source>
</evidence>
<organism evidence="4 5">
    <name type="scientific">Dictyobacter alpinus</name>
    <dbReference type="NCBI Taxonomy" id="2014873"/>
    <lineage>
        <taxon>Bacteria</taxon>
        <taxon>Bacillati</taxon>
        <taxon>Chloroflexota</taxon>
        <taxon>Ktedonobacteria</taxon>
        <taxon>Ktedonobacterales</taxon>
        <taxon>Dictyobacteraceae</taxon>
        <taxon>Dictyobacter</taxon>
    </lineage>
</organism>
<dbReference type="PANTHER" id="PTHR30466">
    <property type="entry name" value="FLAVIN REDUCTASE"/>
    <property type="match status" value="1"/>
</dbReference>
<evidence type="ECO:0000259" key="3">
    <source>
        <dbReference type="SMART" id="SM00903"/>
    </source>
</evidence>
<dbReference type="EMBL" id="BIFT01000001">
    <property type="protein sequence ID" value="GCE24672.1"/>
    <property type="molecule type" value="Genomic_DNA"/>
</dbReference>
<dbReference type="AlphaFoldDB" id="A0A402AZZ6"/>
<evidence type="ECO:0000256" key="2">
    <source>
        <dbReference type="ARBA" id="ARBA00023002"/>
    </source>
</evidence>
<reference evidence="5" key="1">
    <citation type="submission" date="2018-12" db="EMBL/GenBank/DDBJ databases">
        <title>Tengunoibacter tsumagoiensis gen. nov., sp. nov., Dictyobacter kobayashii sp. nov., D. alpinus sp. nov., and D. joshuensis sp. nov. and description of Dictyobacteraceae fam. nov. within the order Ktedonobacterales isolated from Tengu-no-mugimeshi.</title>
        <authorList>
            <person name="Wang C.M."/>
            <person name="Zheng Y."/>
            <person name="Sakai Y."/>
            <person name="Toyoda A."/>
            <person name="Minakuchi Y."/>
            <person name="Abe K."/>
            <person name="Yokota A."/>
            <person name="Yabe S."/>
        </authorList>
    </citation>
    <scope>NUCLEOTIDE SEQUENCE [LARGE SCALE GENOMIC DNA]</scope>
    <source>
        <strain evidence="5">Uno16</strain>
    </source>
</reference>